<evidence type="ECO:0000313" key="9">
    <source>
        <dbReference type="Proteomes" id="UP001057291"/>
    </source>
</evidence>
<feature type="domain" description="EamA" evidence="7">
    <location>
        <begin position="150"/>
        <end position="281"/>
    </location>
</feature>
<feature type="transmembrane region" description="Helical" evidence="6">
    <location>
        <begin position="124"/>
        <end position="141"/>
    </location>
</feature>
<dbReference type="RefSeq" id="WP_282199650.1">
    <property type="nucleotide sequence ID" value="NZ_BOQE01000001.1"/>
</dbReference>
<keyword evidence="4 6" id="KW-1133">Transmembrane helix</keyword>
<name>A0AAV4LFS2_9BACL</name>
<keyword evidence="3 6" id="KW-0812">Transmembrane</keyword>
<dbReference type="EMBL" id="BOQE01000001">
    <property type="protein sequence ID" value="GIM46571.1"/>
    <property type="molecule type" value="Genomic_DNA"/>
</dbReference>
<keyword evidence="5 6" id="KW-0472">Membrane</keyword>
<proteinExistence type="inferred from homology"/>
<feature type="transmembrane region" description="Helical" evidence="6">
    <location>
        <begin position="64"/>
        <end position="85"/>
    </location>
</feature>
<feature type="transmembrane region" description="Helical" evidence="6">
    <location>
        <begin position="147"/>
        <end position="168"/>
    </location>
</feature>
<dbReference type="Proteomes" id="UP001057291">
    <property type="component" value="Unassembled WGS sequence"/>
</dbReference>
<feature type="transmembrane region" description="Helical" evidence="6">
    <location>
        <begin position="7"/>
        <end position="27"/>
    </location>
</feature>
<dbReference type="InterPro" id="IPR050638">
    <property type="entry name" value="AA-Vitamin_Transporters"/>
</dbReference>
<dbReference type="GO" id="GO:0016020">
    <property type="term" value="C:membrane"/>
    <property type="evidence" value="ECO:0007669"/>
    <property type="project" value="UniProtKB-SubCell"/>
</dbReference>
<feature type="transmembrane region" description="Helical" evidence="6">
    <location>
        <begin position="207"/>
        <end position="228"/>
    </location>
</feature>
<evidence type="ECO:0000256" key="5">
    <source>
        <dbReference type="ARBA" id="ARBA00023136"/>
    </source>
</evidence>
<dbReference type="Pfam" id="PF00892">
    <property type="entry name" value="EamA"/>
    <property type="match status" value="2"/>
</dbReference>
<feature type="transmembrane region" description="Helical" evidence="6">
    <location>
        <begin position="33"/>
        <end position="52"/>
    </location>
</feature>
<evidence type="ECO:0000256" key="4">
    <source>
        <dbReference type="ARBA" id="ARBA00022989"/>
    </source>
</evidence>
<organism evidence="8 9">
    <name type="scientific">Collibacillus ludicampi</name>
    <dbReference type="NCBI Taxonomy" id="2771369"/>
    <lineage>
        <taxon>Bacteria</taxon>
        <taxon>Bacillati</taxon>
        <taxon>Bacillota</taxon>
        <taxon>Bacilli</taxon>
        <taxon>Bacillales</taxon>
        <taxon>Alicyclobacillaceae</taxon>
        <taxon>Collibacillus</taxon>
    </lineage>
</organism>
<feature type="transmembrane region" description="Helical" evidence="6">
    <location>
        <begin position="263"/>
        <end position="282"/>
    </location>
</feature>
<dbReference type="SUPFAM" id="SSF103481">
    <property type="entry name" value="Multidrug resistance efflux transporter EmrE"/>
    <property type="match status" value="2"/>
</dbReference>
<feature type="domain" description="EamA" evidence="7">
    <location>
        <begin position="6"/>
        <end position="136"/>
    </location>
</feature>
<dbReference type="AlphaFoldDB" id="A0AAV4LFS2"/>
<evidence type="ECO:0000256" key="2">
    <source>
        <dbReference type="ARBA" id="ARBA00007362"/>
    </source>
</evidence>
<feature type="transmembrane region" description="Helical" evidence="6">
    <location>
        <begin position="240"/>
        <end position="257"/>
    </location>
</feature>
<dbReference type="PANTHER" id="PTHR32322:SF9">
    <property type="entry name" value="AMINO-ACID METABOLITE EFFLUX PUMP-RELATED"/>
    <property type="match status" value="1"/>
</dbReference>
<gene>
    <name evidence="8" type="ORF">DNHGIG_21200</name>
</gene>
<keyword evidence="9" id="KW-1185">Reference proteome</keyword>
<accession>A0AAV4LFS2</accession>
<dbReference type="PANTHER" id="PTHR32322">
    <property type="entry name" value="INNER MEMBRANE TRANSPORTER"/>
    <property type="match status" value="1"/>
</dbReference>
<comment type="similarity">
    <text evidence="2">Belongs to the EamA transporter family.</text>
</comment>
<reference evidence="8" key="1">
    <citation type="journal article" date="2023" name="Int. J. Syst. Evol. Microbiol.">
        <title>Collibacillus ludicampi gen. nov., sp. nov., a new soil bacterium of the family Alicyclobacillaceae.</title>
        <authorList>
            <person name="Jojima T."/>
            <person name="Ioku Y."/>
            <person name="Fukuta Y."/>
            <person name="Shirasaka N."/>
            <person name="Matsumura Y."/>
            <person name="Mori M."/>
        </authorList>
    </citation>
    <scope>NUCLEOTIDE SEQUENCE</scope>
    <source>
        <strain evidence="8">TP075</strain>
    </source>
</reference>
<evidence type="ECO:0000313" key="8">
    <source>
        <dbReference type="EMBL" id="GIM46571.1"/>
    </source>
</evidence>
<dbReference type="InterPro" id="IPR037185">
    <property type="entry name" value="EmrE-like"/>
</dbReference>
<protein>
    <submittedName>
        <fullName evidence="8">Multidrug DMT transporter permease</fullName>
    </submittedName>
</protein>
<sequence>MKPKDIIMLFLLASLWGSSFLFMRIGVPALGPFVLIFLRVSIAGLALVLYALATRHHLNLLLKWKEYLILGAFNAAIPFSLISAAELHISSSLAAILNATTPLFTALVAWIWTKDTLTIKKMGGLLLGLLGVTILVGWDPYQNGEPLFKSVMFSMFAAFSYGIGGVYSSRAFSGEKPMDMAIGQQVGASLFLVPFAVATLPHEIPSLTVMFSVLGLAIFCTSLGYLLYFALMRNVGPIKTLSVTFLVPVFGVLWGALFLREAISIHTISGLLIILLSVALVADLPFLRRKGEWEENASSSR</sequence>
<comment type="caution">
    <text evidence="8">The sequence shown here is derived from an EMBL/GenBank/DDBJ whole genome shotgun (WGS) entry which is preliminary data.</text>
</comment>
<evidence type="ECO:0000256" key="3">
    <source>
        <dbReference type="ARBA" id="ARBA00022692"/>
    </source>
</evidence>
<evidence type="ECO:0000259" key="7">
    <source>
        <dbReference type="Pfam" id="PF00892"/>
    </source>
</evidence>
<comment type="subcellular location">
    <subcellularLocation>
        <location evidence="1">Endomembrane system</location>
        <topology evidence="1">Multi-pass membrane protein</topology>
    </subcellularLocation>
</comment>
<evidence type="ECO:0000256" key="1">
    <source>
        <dbReference type="ARBA" id="ARBA00004127"/>
    </source>
</evidence>
<feature type="transmembrane region" description="Helical" evidence="6">
    <location>
        <begin position="180"/>
        <end position="201"/>
    </location>
</feature>
<feature type="transmembrane region" description="Helical" evidence="6">
    <location>
        <begin position="91"/>
        <end position="112"/>
    </location>
</feature>
<dbReference type="InterPro" id="IPR000620">
    <property type="entry name" value="EamA_dom"/>
</dbReference>
<evidence type="ECO:0000256" key="6">
    <source>
        <dbReference type="SAM" id="Phobius"/>
    </source>
</evidence>